<evidence type="ECO:0000256" key="10">
    <source>
        <dbReference type="RuleBase" id="RU000461"/>
    </source>
</evidence>
<evidence type="ECO:0000256" key="3">
    <source>
        <dbReference type="ARBA" id="ARBA00010617"/>
    </source>
</evidence>
<dbReference type="GO" id="GO:0016705">
    <property type="term" value="F:oxidoreductase activity, acting on paired donors, with incorporation or reduction of molecular oxygen"/>
    <property type="evidence" value="ECO:0007669"/>
    <property type="project" value="InterPro"/>
</dbReference>
<dbReference type="EMBL" id="KN837199">
    <property type="protein sequence ID" value="KIJ34478.1"/>
    <property type="molecule type" value="Genomic_DNA"/>
</dbReference>
<evidence type="ECO:0000256" key="1">
    <source>
        <dbReference type="ARBA" id="ARBA00001971"/>
    </source>
</evidence>
<dbReference type="PANTHER" id="PTHR24305">
    <property type="entry name" value="CYTOCHROME P450"/>
    <property type="match status" value="1"/>
</dbReference>
<keyword evidence="8 10" id="KW-0503">Monooxygenase</keyword>
<dbReference type="Gene3D" id="1.10.630.10">
    <property type="entry name" value="Cytochrome P450"/>
    <property type="match status" value="1"/>
</dbReference>
<dbReference type="InterPro" id="IPR002401">
    <property type="entry name" value="Cyt_P450_E_grp-I"/>
</dbReference>
<dbReference type="PRINTS" id="PR00385">
    <property type="entry name" value="P450"/>
</dbReference>
<keyword evidence="12" id="KW-1185">Reference proteome</keyword>
<evidence type="ECO:0000313" key="11">
    <source>
        <dbReference type="EMBL" id="KIJ34478.1"/>
    </source>
</evidence>
<comment type="pathway">
    <text evidence="2">Secondary metabolite biosynthesis.</text>
</comment>
<dbReference type="GO" id="GO:0005506">
    <property type="term" value="F:iron ion binding"/>
    <property type="evidence" value="ECO:0007669"/>
    <property type="project" value="InterPro"/>
</dbReference>
<sequence length="459" mass="51757">MDFSMVSLSCTKRPTLQSNPRVAHEIWEYCPNCTQSCFSIAEKEALSIVYAQGAMAFDKSGYYDAFVYDNKPSIFSTTDRDDHALKRRLISHAFSAKSLEQFTDIIQDILMGFVRQMDKICFKEESVDALVWLNYLAFDILSDLAFGKAIGMVENGSDFVAVQTSASESNHLHKEHAITLVDEREHMAAVMGVLSRPLRFLSRFLPDPFFIRARKATLGLGDLARSRVLQRLNFPVERDDMLEKLIAARKVGGEPLTQDQITELTAEAVTLLIAGSETTSGSLTAILFHVLNYPLVYEKLLQTLENAVTSEIPTYDEVKNIAYLDAVIDEGLRFHATIAIGLHRKVPKDGIMCCGKFFSGGTELSVPAWTIQRDPNIWGDPDIFRPERWLEQNANKSYLLTFGKGPRACLGRNLAYLEMRLILATLLLRYNMQLQSDELVTTEGFTHKPCQLMIKLSRK</sequence>
<accession>A0A0C9TVX2</accession>
<dbReference type="SUPFAM" id="SSF48264">
    <property type="entry name" value="Cytochrome P450"/>
    <property type="match status" value="1"/>
</dbReference>
<dbReference type="PRINTS" id="PR00463">
    <property type="entry name" value="EP450I"/>
</dbReference>
<comment type="similarity">
    <text evidence="3 10">Belongs to the cytochrome P450 family.</text>
</comment>
<protein>
    <recommendedName>
        <fullName evidence="13">Cytochrome P450</fullName>
    </recommendedName>
</protein>
<comment type="cofactor">
    <cofactor evidence="1 9">
        <name>heme</name>
        <dbReference type="ChEBI" id="CHEBI:30413"/>
    </cofactor>
</comment>
<evidence type="ECO:0000313" key="12">
    <source>
        <dbReference type="Proteomes" id="UP000054279"/>
    </source>
</evidence>
<dbReference type="InterPro" id="IPR017972">
    <property type="entry name" value="Cyt_P450_CS"/>
</dbReference>
<dbReference type="Pfam" id="PF00067">
    <property type="entry name" value="p450"/>
    <property type="match status" value="1"/>
</dbReference>
<dbReference type="InterPro" id="IPR050121">
    <property type="entry name" value="Cytochrome_P450_monoxygenase"/>
</dbReference>
<dbReference type="InterPro" id="IPR036396">
    <property type="entry name" value="Cyt_P450_sf"/>
</dbReference>
<evidence type="ECO:0000256" key="8">
    <source>
        <dbReference type="ARBA" id="ARBA00023033"/>
    </source>
</evidence>
<dbReference type="OrthoDB" id="1470350at2759"/>
<dbReference type="Proteomes" id="UP000054279">
    <property type="component" value="Unassembled WGS sequence"/>
</dbReference>
<organism evidence="11 12">
    <name type="scientific">Sphaerobolus stellatus (strain SS14)</name>
    <dbReference type="NCBI Taxonomy" id="990650"/>
    <lineage>
        <taxon>Eukaryota</taxon>
        <taxon>Fungi</taxon>
        <taxon>Dikarya</taxon>
        <taxon>Basidiomycota</taxon>
        <taxon>Agaricomycotina</taxon>
        <taxon>Agaricomycetes</taxon>
        <taxon>Phallomycetidae</taxon>
        <taxon>Geastrales</taxon>
        <taxon>Sphaerobolaceae</taxon>
        <taxon>Sphaerobolus</taxon>
    </lineage>
</organism>
<dbReference type="GO" id="GO:0020037">
    <property type="term" value="F:heme binding"/>
    <property type="evidence" value="ECO:0007669"/>
    <property type="project" value="InterPro"/>
</dbReference>
<dbReference type="CDD" id="cd11061">
    <property type="entry name" value="CYP67-like"/>
    <property type="match status" value="1"/>
</dbReference>
<dbReference type="AlphaFoldDB" id="A0A0C9TVX2"/>
<feature type="binding site" description="axial binding residue" evidence="9">
    <location>
        <position position="409"/>
    </location>
    <ligand>
        <name>heme</name>
        <dbReference type="ChEBI" id="CHEBI:30413"/>
    </ligand>
    <ligandPart>
        <name>Fe</name>
        <dbReference type="ChEBI" id="CHEBI:18248"/>
    </ligandPart>
</feature>
<dbReference type="PANTHER" id="PTHR24305:SF29">
    <property type="entry name" value="BENZOATE-PARA-HYDROXYLASE"/>
    <property type="match status" value="1"/>
</dbReference>
<evidence type="ECO:0000256" key="7">
    <source>
        <dbReference type="ARBA" id="ARBA00023004"/>
    </source>
</evidence>
<dbReference type="PROSITE" id="PS00086">
    <property type="entry name" value="CYTOCHROME_P450"/>
    <property type="match status" value="1"/>
</dbReference>
<dbReference type="InterPro" id="IPR001128">
    <property type="entry name" value="Cyt_P450"/>
</dbReference>
<evidence type="ECO:0000256" key="5">
    <source>
        <dbReference type="ARBA" id="ARBA00022723"/>
    </source>
</evidence>
<proteinExistence type="inferred from homology"/>
<keyword evidence="5 9" id="KW-0479">Metal-binding</keyword>
<dbReference type="HOGENOM" id="CLU_001570_14_0_1"/>
<evidence type="ECO:0000256" key="6">
    <source>
        <dbReference type="ARBA" id="ARBA00023002"/>
    </source>
</evidence>
<evidence type="ECO:0008006" key="13">
    <source>
        <dbReference type="Google" id="ProtNLM"/>
    </source>
</evidence>
<evidence type="ECO:0000256" key="9">
    <source>
        <dbReference type="PIRSR" id="PIRSR602401-1"/>
    </source>
</evidence>
<keyword evidence="4 9" id="KW-0349">Heme</keyword>
<evidence type="ECO:0000256" key="2">
    <source>
        <dbReference type="ARBA" id="ARBA00005179"/>
    </source>
</evidence>
<keyword evidence="7 9" id="KW-0408">Iron</keyword>
<name>A0A0C9TVX2_SPHS4</name>
<evidence type="ECO:0000256" key="4">
    <source>
        <dbReference type="ARBA" id="ARBA00022617"/>
    </source>
</evidence>
<keyword evidence="6 10" id="KW-0560">Oxidoreductase</keyword>
<gene>
    <name evidence="11" type="ORF">M422DRAFT_263446</name>
</gene>
<reference evidence="11 12" key="1">
    <citation type="submission" date="2014-06" db="EMBL/GenBank/DDBJ databases">
        <title>Evolutionary Origins and Diversification of the Mycorrhizal Mutualists.</title>
        <authorList>
            <consortium name="DOE Joint Genome Institute"/>
            <consortium name="Mycorrhizal Genomics Consortium"/>
            <person name="Kohler A."/>
            <person name="Kuo A."/>
            <person name="Nagy L.G."/>
            <person name="Floudas D."/>
            <person name="Copeland A."/>
            <person name="Barry K.W."/>
            <person name="Cichocki N."/>
            <person name="Veneault-Fourrey C."/>
            <person name="LaButti K."/>
            <person name="Lindquist E.A."/>
            <person name="Lipzen A."/>
            <person name="Lundell T."/>
            <person name="Morin E."/>
            <person name="Murat C."/>
            <person name="Riley R."/>
            <person name="Ohm R."/>
            <person name="Sun H."/>
            <person name="Tunlid A."/>
            <person name="Henrissat B."/>
            <person name="Grigoriev I.V."/>
            <person name="Hibbett D.S."/>
            <person name="Martin F."/>
        </authorList>
    </citation>
    <scope>NUCLEOTIDE SEQUENCE [LARGE SCALE GENOMIC DNA]</scope>
    <source>
        <strain evidence="11 12">SS14</strain>
    </source>
</reference>
<dbReference type="GO" id="GO:0004497">
    <property type="term" value="F:monooxygenase activity"/>
    <property type="evidence" value="ECO:0007669"/>
    <property type="project" value="UniProtKB-KW"/>
</dbReference>